<reference evidence="3 4" key="1">
    <citation type="submission" date="2019-11" db="EMBL/GenBank/DDBJ databases">
        <authorList>
            <person name="Holert J."/>
        </authorList>
    </citation>
    <scope>NUCLEOTIDE SEQUENCE [LARGE SCALE GENOMIC DNA]</scope>
    <source>
        <strain evidence="1">BC5_2</strain>
        <strain evidence="2">SB11_3</strain>
    </source>
</reference>
<dbReference type="AlphaFoldDB" id="A0A5S9NJ23"/>
<evidence type="ECO:0000313" key="4">
    <source>
        <dbReference type="Proteomes" id="UP000441399"/>
    </source>
</evidence>
<dbReference type="Proteomes" id="UP000441399">
    <property type="component" value="Unassembled WGS sequence"/>
</dbReference>
<dbReference type="Proteomes" id="UP000434580">
    <property type="component" value="Unassembled WGS sequence"/>
</dbReference>
<dbReference type="OrthoDB" id="5740960at2"/>
<evidence type="ECO:0000313" key="1">
    <source>
        <dbReference type="EMBL" id="CAA0090620.1"/>
    </source>
</evidence>
<proteinExistence type="predicted"/>
<sequence>MSYLCEKHRQELQNNPEKAQQLYQHWFDTAQTAASQQEMSTAIKACGWAFDAAQTLVNSVPDATQTLEAIDRLIQCGGYLATLYQHLGQHLNACTLLNAITEYLLACEAVQGRHSETKHLIQAKLRDVQLNANAIGLVH</sequence>
<dbReference type="EMBL" id="CACSIO010000045">
    <property type="protein sequence ID" value="CAA0121858.1"/>
    <property type="molecule type" value="Genomic_DNA"/>
</dbReference>
<keyword evidence="4" id="KW-1185">Reference proteome</keyword>
<evidence type="ECO:0000313" key="3">
    <source>
        <dbReference type="Proteomes" id="UP000434580"/>
    </source>
</evidence>
<gene>
    <name evidence="1" type="ORF">DPBNPPHM_02913</name>
    <name evidence="2" type="ORF">OPDIPICF_02513</name>
</gene>
<dbReference type="EMBL" id="CACSII010000002">
    <property type="protein sequence ID" value="CAA0090620.1"/>
    <property type="molecule type" value="Genomic_DNA"/>
</dbReference>
<accession>A0A5S9NJ23</accession>
<name>A0A5S9NJ23_9GAMM</name>
<protein>
    <submittedName>
        <fullName evidence="1">Uncharacterized protein</fullName>
    </submittedName>
</protein>
<organism evidence="1 3">
    <name type="scientific">BD1-7 clade bacterium</name>
    <dbReference type="NCBI Taxonomy" id="2029982"/>
    <lineage>
        <taxon>Bacteria</taxon>
        <taxon>Pseudomonadati</taxon>
        <taxon>Pseudomonadota</taxon>
        <taxon>Gammaproteobacteria</taxon>
        <taxon>Cellvibrionales</taxon>
        <taxon>Spongiibacteraceae</taxon>
        <taxon>BD1-7 clade</taxon>
    </lineage>
</organism>
<evidence type="ECO:0000313" key="2">
    <source>
        <dbReference type="EMBL" id="CAA0121858.1"/>
    </source>
</evidence>